<dbReference type="Pfam" id="PF07748">
    <property type="entry name" value="Glyco_hydro_38C"/>
    <property type="match status" value="1"/>
</dbReference>
<dbReference type="InterPro" id="IPR011682">
    <property type="entry name" value="Glyco_hydro_38_C"/>
</dbReference>
<protein>
    <submittedName>
        <fullName evidence="2">Discoidin domain-containing protein</fullName>
    </submittedName>
</protein>
<sequence>QYVTLSEGGESDRIDIRNEIDWQTTDALLKAEFPLSVSNPEAVYDLGVGSAARGNNVLTAYEVYAQQWADLTDKDGSYGVSVLNDSKYGWDKPADNTIRLTILHTPSTKGGYAYQSRQDFGHHEFTYSIVGHEGDYRDGCTVVKAELLNQPLKAFIVPKHRGDLGRTFSFADVTGGSVAVRALKHAEDMDGYVVRLYETSGRGETAGTVRFASDILEAKELNGNEDIKGSADFKGKELTFNVGPFGMKTFFVRLKDYGKEVSTVKSVPVELPFNAKAASYNAFRSDANFDGKGNSYAAELLPETLIYSGVEFCLQDPVAENALKCSGDTIALPAGNYNRLYILAASTSRDMKCTFKVDGTDYPAVVPYYGGFVGQWGHTGHTEGFLKSAEVAYVGTHKHSIIKNADLPYEFTYMFCIGLDIPEGAQTLVLPDNPQVAVFAASVASDRNNLAVPASDLLRVSLPEPEAGEALGSMGNLLEGKPVIERTGQVNQSERAEAAIDGDIATKWCDISDAKPKYITVDLQKDTRIKGWSVMHAGLESLDYIAEEYSLQVKADGEADWKTVDTVYENTELETDRLLPEPVTARYVRLSLSKPDQSEGNTARVYEFVVY</sequence>
<dbReference type="GO" id="GO:0009313">
    <property type="term" value="P:oligosaccharide catabolic process"/>
    <property type="evidence" value="ECO:0007669"/>
    <property type="project" value="TreeGrafter"/>
</dbReference>
<dbReference type="SUPFAM" id="SSF49785">
    <property type="entry name" value="Galactose-binding domain-like"/>
    <property type="match status" value="1"/>
</dbReference>
<proteinExistence type="predicted"/>
<dbReference type="InterPro" id="IPR008979">
    <property type="entry name" value="Galactose-bd-like_sf"/>
</dbReference>
<organism evidence="2 3">
    <name type="scientific">Candidatus Cryptobacteroides excrementavium</name>
    <dbReference type="NCBI Taxonomy" id="2840759"/>
    <lineage>
        <taxon>Bacteria</taxon>
        <taxon>Pseudomonadati</taxon>
        <taxon>Bacteroidota</taxon>
        <taxon>Bacteroidia</taxon>
        <taxon>Bacteroidales</taxon>
        <taxon>Candidatus Cryptobacteroides</taxon>
    </lineage>
</organism>
<evidence type="ECO:0000313" key="3">
    <source>
        <dbReference type="Proteomes" id="UP000823750"/>
    </source>
</evidence>
<dbReference type="GO" id="GO:0030246">
    <property type="term" value="F:carbohydrate binding"/>
    <property type="evidence" value="ECO:0007669"/>
    <property type="project" value="InterPro"/>
</dbReference>
<dbReference type="InterPro" id="IPR041147">
    <property type="entry name" value="GH38_C"/>
</dbReference>
<dbReference type="GO" id="GO:0006013">
    <property type="term" value="P:mannose metabolic process"/>
    <property type="evidence" value="ECO:0007669"/>
    <property type="project" value="InterPro"/>
</dbReference>
<dbReference type="PANTHER" id="PTHR46017:SF1">
    <property type="entry name" value="ALPHA-MANNOSIDASE 2C1"/>
    <property type="match status" value="1"/>
</dbReference>
<dbReference type="InterPro" id="IPR011013">
    <property type="entry name" value="Gal_mutarotase_sf_dom"/>
</dbReference>
<name>A0A9D9NR34_9BACT</name>
<accession>A0A9D9NR34</accession>
<dbReference type="Pfam" id="PF17677">
    <property type="entry name" value="Glyco_hydro38C2"/>
    <property type="match status" value="1"/>
</dbReference>
<dbReference type="EMBL" id="JADILX010000009">
    <property type="protein sequence ID" value="MBO8484896.1"/>
    <property type="molecule type" value="Genomic_DNA"/>
</dbReference>
<dbReference type="AlphaFoldDB" id="A0A9D9NR34"/>
<dbReference type="GO" id="GO:0004559">
    <property type="term" value="F:alpha-mannosidase activity"/>
    <property type="evidence" value="ECO:0007669"/>
    <property type="project" value="InterPro"/>
</dbReference>
<gene>
    <name evidence="2" type="ORF">IAB78_00535</name>
</gene>
<dbReference type="Gene3D" id="2.70.98.30">
    <property type="entry name" value="Golgi alpha-mannosidase II, domain 4"/>
    <property type="match status" value="1"/>
</dbReference>
<dbReference type="Proteomes" id="UP000823750">
    <property type="component" value="Unassembled WGS sequence"/>
</dbReference>
<reference evidence="2" key="2">
    <citation type="journal article" date="2021" name="PeerJ">
        <title>Extensive microbial diversity within the chicken gut microbiome revealed by metagenomics and culture.</title>
        <authorList>
            <person name="Gilroy R."/>
            <person name="Ravi A."/>
            <person name="Getino M."/>
            <person name="Pursley I."/>
            <person name="Horton D.L."/>
            <person name="Alikhan N.F."/>
            <person name="Baker D."/>
            <person name="Gharbi K."/>
            <person name="Hall N."/>
            <person name="Watson M."/>
            <person name="Adriaenssens E.M."/>
            <person name="Foster-Nyarko E."/>
            <person name="Jarju S."/>
            <person name="Secka A."/>
            <person name="Antonio M."/>
            <person name="Oren A."/>
            <person name="Chaudhuri R.R."/>
            <person name="La Ragione R."/>
            <person name="Hildebrand F."/>
            <person name="Pallen M.J."/>
        </authorList>
    </citation>
    <scope>NUCLEOTIDE SEQUENCE</scope>
    <source>
        <strain evidence="2">B2-16538</strain>
    </source>
</reference>
<evidence type="ECO:0000313" key="2">
    <source>
        <dbReference type="EMBL" id="MBO8484896.1"/>
    </source>
</evidence>
<feature type="non-terminal residue" evidence="2">
    <location>
        <position position="1"/>
    </location>
</feature>
<reference evidence="2" key="1">
    <citation type="submission" date="2020-10" db="EMBL/GenBank/DDBJ databases">
        <authorList>
            <person name="Gilroy R."/>
        </authorList>
    </citation>
    <scope>NUCLEOTIDE SEQUENCE</scope>
    <source>
        <strain evidence="2">B2-16538</strain>
    </source>
</reference>
<dbReference type="InterPro" id="IPR000421">
    <property type="entry name" value="FA58C"/>
</dbReference>
<feature type="domain" description="F5/8 type C" evidence="1">
    <location>
        <begin position="466"/>
        <end position="611"/>
    </location>
</feature>
<dbReference type="Gene3D" id="2.60.120.260">
    <property type="entry name" value="Galactose-binding domain-like"/>
    <property type="match status" value="1"/>
</dbReference>
<comment type="caution">
    <text evidence="2">The sequence shown here is derived from an EMBL/GenBank/DDBJ whole genome shotgun (WGS) entry which is preliminary data.</text>
</comment>
<dbReference type="PROSITE" id="PS50022">
    <property type="entry name" value="FA58C_3"/>
    <property type="match status" value="1"/>
</dbReference>
<evidence type="ECO:0000259" key="1">
    <source>
        <dbReference type="PROSITE" id="PS50022"/>
    </source>
</evidence>
<dbReference type="SUPFAM" id="SSF74650">
    <property type="entry name" value="Galactose mutarotase-like"/>
    <property type="match status" value="1"/>
</dbReference>
<dbReference type="PANTHER" id="PTHR46017">
    <property type="entry name" value="ALPHA-MANNOSIDASE 2C1"/>
    <property type="match status" value="1"/>
</dbReference>
<dbReference type="Pfam" id="PF00754">
    <property type="entry name" value="F5_F8_type_C"/>
    <property type="match status" value="1"/>
</dbReference>